<comment type="subcellular location">
    <subcellularLocation>
        <location evidence="1">Membrane</location>
        <topology evidence="1">Multi-pass membrane protein</topology>
    </subcellularLocation>
</comment>
<keyword evidence="3 6" id="KW-0812">Transmembrane</keyword>
<dbReference type="Pfam" id="PF01184">
    <property type="entry name" value="Gpr1_Fun34_YaaH"/>
    <property type="match status" value="1"/>
</dbReference>
<comment type="similarity">
    <text evidence="2">Belongs to the acetate uptake transporter (AceTr) (TC 2.A.96) family.</text>
</comment>
<evidence type="ECO:0000256" key="4">
    <source>
        <dbReference type="ARBA" id="ARBA00022989"/>
    </source>
</evidence>
<gene>
    <name evidence="7" type="ORF">SAMN05216267_102061</name>
</gene>
<evidence type="ECO:0000256" key="3">
    <source>
        <dbReference type="ARBA" id="ARBA00022692"/>
    </source>
</evidence>
<protein>
    <submittedName>
        <fullName evidence="7">Uncharacterized protein</fullName>
    </submittedName>
</protein>
<dbReference type="InterPro" id="IPR000791">
    <property type="entry name" value="Gpr1/Fun34/SatP-like"/>
</dbReference>
<evidence type="ECO:0000256" key="1">
    <source>
        <dbReference type="ARBA" id="ARBA00004141"/>
    </source>
</evidence>
<evidence type="ECO:0000313" key="7">
    <source>
        <dbReference type="EMBL" id="SEO21970.1"/>
    </source>
</evidence>
<name>A0A1H8MXG5_9ACTN</name>
<evidence type="ECO:0000256" key="2">
    <source>
        <dbReference type="ARBA" id="ARBA00005587"/>
    </source>
</evidence>
<evidence type="ECO:0000256" key="5">
    <source>
        <dbReference type="ARBA" id="ARBA00023136"/>
    </source>
</evidence>
<proteinExistence type="inferred from homology"/>
<dbReference type="GO" id="GO:0005886">
    <property type="term" value="C:plasma membrane"/>
    <property type="evidence" value="ECO:0007669"/>
    <property type="project" value="TreeGrafter"/>
</dbReference>
<dbReference type="NCBIfam" id="NF038013">
    <property type="entry name" value="AceTr_1"/>
    <property type="match status" value="1"/>
</dbReference>
<keyword evidence="8" id="KW-1185">Reference proteome</keyword>
<evidence type="ECO:0000256" key="6">
    <source>
        <dbReference type="SAM" id="Phobius"/>
    </source>
</evidence>
<dbReference type="EMBL" id="FODD01000020">
    <property type="protein sequence ID" value="SEO21970.1"/>
    <property type="molecule type" value="Genomic_DNA"/>
</dbReference>
<dbReference type="PANTHER" id="PTHR31123">
    <property type="entry name" value="ACCUMULATION OF DYADS PROTEIN 2-RELATED"/>
    <property type="match status" value="1"/>
</dbReference>
<reference evidence="7 8" key="1">
    <citation type="submission" date="2016-10" db="EMBL/GenBank/DDBJ databases">
        <authorList>
            <person name="de Groot N.N."/>
        </authorList>
    </citation>
    <scope>NUCLEOTIDE SEQUENCE [LARGE SCALE GENOMIC DNA]</scope>
    <source>
        <strain evidence="7 8">CGMCC 4.2026</strain>
    </source>
</reference>
<feature type="transmembrane region" description="Helical" evidence="6">
    <location>
        <begin position="37"/>
        <end position="60"/>
    </location>
</feature>
<keyword evidence="4 6" id="KW-1133">Transmembrane helix</keyword>
<evidence type="ECO:0000313" key="8">
    <source>
        <dbReference type="Proteomes" id="UP000181951"/>
    </source>
</evidence>
<dbReference type="AlphaFoldDB" id="A0A1H8MXG5"/>
<dbReference type="GO" id="GO:0015123">
    <property type="term" value="F:acetate transmembrane transporter activity"/>
    <property type="evidence" value="ECO:0007669"/>
    <property type="project" value="TreeGrafter"/>
</dbReference>
<dbReference type="PANTHER" id="PTHR31123:SF1">
    <property type="entry name" value="ACCUMULATION OF DYADS PROTEIN 2-RELATED"/>
    <property type="match status" value="1"/>
</dbReference>
<keyword evidence="5 6" id="KW-0472">Membrane</keyword>
<feature type="transmembrane region" description="Helical" evidence="6">
    <location>
        <begin position="12"/>
        <end position="30"/>
    </location>
</feature>
<dbReference type="InterPro" id="IPR051633">
    <property type="entry name" value="AceTr"/>
</dbReference>
<dbReference type="PROSITE" id="PS51257">
    <property type="entry name" value="PROKAR_LIPOPROTEIN"/>
    <property type="match status" value="1"/>
</dbReference>
<accession>A0A1H8MXG5</accession>
<organism evidence="7 8">
    <name type="scientific">Actinacidiphila rubida</name>
    <dbReference type="NCBI Taxonomy" id="310780"/>
    <lineage>
        <taxon>Bacteria</taxon>
        <taxon>Bacillati</taxon>
        <taxon>Actinomycetota</taxon>
        <taxon>Actinomycetes</taxon>
        <taxon>Kitasatosporales</taxon>
        <taxon>Streptomycetaceae</taxon>
        <taxon>Actinacidiphila</taxon>
    </lineage>
</organism>
<dbReference type="RefSeq" id="WP_069464974.1">
    <property type="nucleotide sequence ID" value="NZ_FODD01000020.1"/>
</dbReference>
<sequence length="97" mass="10003">MPESPARVVADPAPLGLAAFGCTTLMLSLFNAGIRPALIAALIPTAFLLGGVVQLVAGIFELKQGATFVLDVVRRLRPLSSATSEPLCTADVTLNAI</sequence>
<dbReference type="Proteomes" id="UP000181951">
    <property type="component" value="Unassembled WGS sequence"/>
</dbReference>
<dbReference type="OrthoDB" id="9787939at2"/>